<feature type="compositionally biased region" description="Pro residues" evidence="1">
    <location>
        <begin position="40"/>
        <end position="51"/>
    </location>
</feature>
<comment type="caution">
    <text evidence="2">The sequence shown here is derived from an EMBL/GenBank/DDBJ whole genome shotgun (WGS) entry which is preliminary data.</text>
</comment>
<organism evidence="2 3">
    <name type="scientific">Ganoderma sinense ZZ0214-1</name>
    <dbReference type="NCBI Taxonomy" id="1077348"/>
    <lineage>
        <taxon>Eukaryota</taxon>
        <taxon>Fungi</taxon>
        <taxon>Dikarya</taxon>
        <taxon>Basidiomycota</taxon>
        <taxon>Agaricomycotina</taxon>
        <taxon>Agaricomycetes</taxon>
        <taxon>Polyporales</taxon>
        <taxon>Polyporaceae</taxon>
        <taxon>Ganoderma</taxon>
    </lineage>
</organism>
<dbReference type="EMBL" id="AYKW01000067">
    <property type="protein sequence ID" value="PIL23956.1"/>
    <property type="molecule type" value="Genomic_DNA"/>
</dbReference>
<reference evidence="2 3" key="1">
    <citation type="journal article" date="2015" name="Sci. Rep.">
        <title>Chromosome-level genome map provides insights into diverse defense mechanisms in the medicinal fungus Ganoderma sinense.</title>
        <authorList>
            <person name="Zhu Y."/>
            <person name="Xu J."/>
            <person name="Sun C."/>
            <person name="Zhou S."/>
            <person name="Xu H."/>
            <person name="Nelson D.R."/>
            <person name="Qian J."/>
            <person name="Song J."/>
            <person name="Luo H."/>
            <person name="Xiang L."/>
            <person name="Li Y."/>
            <person name="Xu Z."/>
            <person name="Ji A."/>
            <person name="Wang L."/>
            <person name="Lu S."/>
            <person name="Hayward A."/>
            <person name="Sun W."/>
            <person name="Li X."/>
            <person name="Schwartz D.C."/>
            <person name="Wang Y."/>
            <person name="Chen S."/>
        </authorList>
    </citation>
    <scope>NUCLEOTIDE SEQUENCE [LARGE SCALE GENOMIC DNA]</scope>
    <source>
        <strain evidence="2 3">ZZ0214-1</strain>
    </source>
</reference>
<evidence type="ECO:0000256" key="1">
    <source>
        <dbReference type="SAM" id="MobiDB-lite"/>
    </source>
</evidence>
<evidence type="ECO:0000313" key="2">
    <source>
        <dbReference type="EMBL" id="PIL23956.1"/>
    </source>
</evidence>
<dbReference type="AlphaFoldDB" id="A0A2G8RR16"/>
<sequence>MSAMQEIQPAPPVAVDPQQYQQFPQSDVSVPQSFVSLVPAPHPDPTLPPDPASHMHVPIPPPLFQQSIESAAAIPISMHLPITSLSPDPDAVNAMDVVPP</sequence>
<keyword evidence="3" id="KW-1185">Reference proteome</keyword>
<accession>A0A2G8RR16</accession>
<gene>
    <name evidence="2" type="ORF">GSI_13707</name>
</gene>
<proteinExistence type="predicted"/>
<dbReference type="Proteomes" id="UP000230002">
    <property type="component" value="Unassembled WGS sequence"/>
</dbReference>
<name>A0A2G8RR16_9APHY</name>
<feature type="region of interest" description="Disordered" evidence="1">
    <location>
        <begin position="36"/>
        <end position="62"/>
    </location>
</feature>
<protein>
    <submittedName>
        <fullName evidence="2">Uncharacterized protein</fullName>
    </submittedName>
</protein>
<evidence type="ECO:0000313" key="3">
    <source>
        <dbReference type="Proteomes" id="UP000230002"/>
    </source>
</evidence>